<gene>
    <name evidence="11" type="ORF">BV898_08351</name>
</gene>
<feature type="transmembrane region" description="Helical" evidence="9">
    <location>
        <begin position="217"/>
        <end position="245"/>
    </location>
</feature>
<keyword evidence="12" id="KW-1185">Reference proteome</keyword>
<dbReference type="PANTHER" id="PTHR24243">
    <property type="entry name" value="G-PROTEIN COUPLED RECEPTOR"/>
    <property type="match status" value="1"/>
</dbReference>
<dbReference type="SUPFAM" id="SSF81321">
    <property type="entry name" value="Family A G protein-coupled receptor-like"/>
    <property type="match status" value="1"/>
</dbReference>
<keyword evidence="4" id="KW-0297">G-protein coupled receptor</keyword>
<dbReference type="EMBL" id="MTYJ01000059">
    <property type="protein sequence ID" value="OQV17580.1"/>
    <property type="molecule type" value="Genomic_DNA"/>
</dbReference>
<dbReference type="Pfam" id="PF00001">
    <property type="entry name" value="7tm_1"/>
    <property type="match status" value="1"/>
</dbReference>
<feature type="region of interest" description="Disordered" evidence="8">
    <location>
        <begin position="371"/>
        <end position="397"/>
    </location>
</feature>
<feature type="transmembrane region" description="Helical" evidence="9">
    <location>
        <begin position="85"/>
        <end position="103"/>
    </location>
</feature>
<evidence type="ECO:0000259" key="10">
    <source>
        <dbReference type="PROSITE" id="PS50262"/>
    </source>
</evidence>
<dbReference type="AlphaFoldDB" id="A0A1W0WQU9"/>
<dbReference type="PROSITE" id="PS50262">
    <property type="entry name" value="G_PROTEIN_RECEP_F1_2"/>
    <property type="match status" value="1"/>
</dbReference>
<evidence type="ECO:0000256" key="7">
    <source>
        <dbReference type="ARBA" id="ARBA00023224"/>
    </source>
</evidence>
<dbReference type="PRINTS" id="PR00237">
    <property type="entry name" value="GPCRRHODOPSN"/>
</dbReference>
<dbReference type="OrthoDB" id="10011262at2759"/>
<feature type="transmembrane region" description="Helical" evidence="9">
    <location>
        <begin position="285"/>
        <end position="301"/>
    </location>
</feature>
<keyword evidence="5 9" id="KW-0472">Membrane</keyword>
<name>A0A1W0WQU9_HYPEX</name>
<keyword evidence="2 9" id="KW-0812">Transmembrane</keyword>
<feature type="domain" description="G-protein coupled receptors family 1 profile" evidence="10">
    <location>
        <begin position="66"/>
        <end position="349"/>
    </location>
</feature>
<dbReference type="GO" id="GO:0004930">
    <property type="term" value="F:G protein-coupled receptor activity"/>
    <property type="evidence" value="ECO:0007669"/>
    <property type="project" value="UniProtKB-KW"/>
</dbReference>
<evidence type="ECO:0000256" key="1">
    <source>
        <dbReference type="ARBA" id="ARBA00004141"/>
    </source>
</evidence>
<evidence type="ECO:0000256" key="8">
    <source>
        <dbReference type="SAM" id="MobiDB-lite"/>
    </source>
</evidence>
<evidence type="ECO:0000256" key="4">
    <source>
        <dbReference type="ARBA" id="ARBA00023040"/>
    </source>
</evidence>
<keyword evidence="6" id="KW-0675">Receptor</keyword>
<keyword evidence="7" id="KW-0807">Transducer</keyword>
<evidence type="ECO:0000256" key="9">
    <source>
        <dbReference type="SAM" id="Phobius"/>
    </source>
</evidence>
<protein>
    <recommendedName>
        <fullName evidence="10">G-protein coupled receptors family 1 profile domain-containing protein</fullName>
    </recommendedName>
</protein>
<comment type="subcellular location">
    <subcellularLocation>
        <location evidence="1">Membrane</location>
        <topology evidence="1">Multi-pass membrane protein</topology>
    </subcellularLocation>
</comment>
<feature type="compositionally biased region" description="Low complexity" evidence="8">
    <location>
        <begin position="377"/>
        <end position="397"/>
    </location>
</feature>
<proteinExistence type="predicted"/>
<dbReference type="Gene3D" id="1.20.1070.10">
    <property type="entry name" value="Rhodopsin 7-helix transmembrane proteins"/>
    <property type="match status" value="1"/>
</dbReference>
<dbReference type="InterPro" id="IPR000276">
    <property type="entry name" value="GPCR_Rhodpsn"/>
</dbReference>
<keyword evidence="3 9" id="KW-1133">Transmembrane helix</keyword>
<evidence type="ECO:0000256" key="2">
    <source>
        <dbReference type="ARBA" id="ARBA00022692"/>
    </source>
</evidence>
<dbReference type="Proteomes" id="UP000192578">
    <property type="component" value="Unassembled WGS sequence"/>
</dbReference>
<reference evidence="12" key="1">
    <citation type="submission" date="2017-01" db="EMBL/GenBank/DDBJ databases">
        <title>Comparative genomics of anhydrobiosis in the tardigrade Hypsibius dujardini.</title>
        <authorList>
            <person name="Yoshida Y."/>
            <person name="Koutsovoulos G."/>
            <person name="Laetsch D."/>
            <person name="Stevens L."/>
            <person name="Kumar S."/>
            <person name="Horikawa D."/>
            <person name="Ishino K."/>
            <person name="Komine S."/>
            <person name="Tomita M."/>
            <person name="Blaxter M."/>
            <person name="Arakawa K."/>
        </authorList>
    </citation>
    <scope>NUCLEOTIDE SEQUENCE [LARGE SCALE GENOMIC DNA]</scope>
    <source>
        <strain evidence="12">Z151</strain>
    </source>
</reference>
<dbReference type="PANTHER" id="PTHR24243:SF208">
    <property type="entry name" value="PYROKININ-1 RECEPTOR"/>
    <property type="match status" value="1"/>
</dbReference>
<feature type="transmembrane region" description="Helical" evidence="9">
    <location>
        <begin position="169"/>
        <end position="186"/>
    </location>
</feature>
<comment type="caution">
    <text evidence="11">The sequence shown here is derived from an EMBL/GenBank/DDBJ whole genome shotgun (WGS) entry which is preliminary data.</text>
</comment>
<organism evidence="11 12">
    <name type="scientific">Hypsibius exemplaris</name>
    <name type="common">Freshwater tardigrade</name>
    <dbReference type="NCBI Taxonomy" id="2072580"/>
    <lineage>
        <taxon>Eukaryota</taxon>
        <taxon>Metazoa</taxon>
        <taxon>Ecdysozoa</taxon>
        <taxon>Tardigrada</taxon>
        <taxon>Eutardigrada</taxon>
        <taxon>Parachela</taxon>
        <taxon>Hypsibioidea</taxon>
        <taxon>Hypsibiidae</taxon>
        <taxon>Hypsibius</taxon>
    </lineage>
</organism>
<evidence type="ECO:0000313" key="12">
    <source>
        <dbReference type="Proteomes" id="UP000192578"/>
    </source>
</evidence>
<accession>A0A1W0WQU9</accession>
<feature type="transmembrane region" description="Helical" evidence="9">
    <location>
        <begin position="123"/>
        <end position="148"/>
    </location>
</feature>
<feature type="transmembrane region" description="Helical" evidence="9">
    <location>
        <begin position="54"/>
        <end position="73"/>
    </location>
</feature>
<dbReference type="GO" id="GO:0016020">
    <property type="term" value="C:membrane"/>
    <property type="evidence" value="ECO:0007669"/>
    <property type="project" value="UniProtKB-SubCell"/>
</dbReference>
<feature type="transmembrane region" description="Helical" evidence="9">
    <location>
        <begin position="335"/>
        <end position="356"/>
    </location>
</feature>
<evidence type="ECO:0000313" key="11">
    <source>
        <dbReference type="EMBL" id="OQV17580.1"/>
    </source>
</evidence>
<dbReference type="InterPro" id="IPR017452">
    <property type="entry name" value="GPCR_Rhodpsn_7TM"/>
</dbReference>
<evidence type="ECO:0000256" key="5">
    <source>
        <dbReference type="ARBA" id="ARBA00023136"/>
    </source>
</evidence>
<evidence type="ECO:0000256" key="6">
    <source>
        <dbReference type="ARBA" id="ARBA00023170"/>
    </source>
</evidence>
<sequence>MNVLNNSSYGNFSLILTNTSSDDGNGTNDVRLDHCGWPEEEEPDIPGIEYLDMVTYPFLLALSTVGNVLNVFVLSCERPQTSKNIYLLALAYSDVCYMWAQFLPYLRDRESDPSELFRRVLEAAMGVILFLQENAAFVSDWIIVAFSIDRFVAISAPLHYRVTNSVGRSVAISVGIVTVATAHTSLRLSDYYFWYTHYSKTDSRPVRPVALQRWKDFYMWTLSVLPSMTFLVILSLNASLMYIIIRQRRTRFQKLSTQLSDQSAQRAAAIPGGDPVVSGKHSENYMASIMLATCVLLYLITQTPSAVLMVLETLKQHCIRRHSKVEESLTEPIKLFFLNLNFSLNFVLYCAVNPVFRAALRKHLRRHCGRPYKPGESLRTTKTSLRSKSSSNSAAAAPLQETPCSLLSYTNSPSTPGCIRPIASAESRL</sequence>
<evidence type="ECO:0000256" key="3">
    <source>
        <dbReference type="ARBA" id="ARBA00022989"/>
    </source>
</evidence>